<proteinExistence type="predicted"/>
<dbReference type="CDD" id="cd00590">
    <property type="entry name" value="RRM_SF"/>
    <property type="match status" value="1"/>
</dbReference>
<evidence type="ECO:0000313" key="4">
    <source>
        <dbReference type="Proteomes" id="UP000887572"/>
    </source>
</evidence>
<accession>A0A914I5M2</accession>
<dbReference type="InterPro" id="IPR000504">
    <property type="entry name" value="RRM_dom"/>
</dbReference>
<keyword evidence="4" id="KW-1185">Reference proteome</keyword>
<organism evidence="4 5">
    <name type="scientific">Globodera rostochiensis</name>
    <name type="common">Golden nematode worm</name>
    <name type="synonym">Heterodera rostochiensis</name>
    <dbReference type="NCBI Taxonomy" id="31243"/>
    <lineage>
        <taxon>Eukaryota</taxon>
        <taxon>Metazoa</taxon>
        <taxon>Ecdysozoa</taxon>
        <taxon>Nematoda</taxon>
        <taxon>Chromadorea</taxon>
        <taxon>Rhabditida</taxon>
        <taxon>Tylenchina</taxon>
        <taxon>Tylenchomorpha</taxon>
        <taxon>Tylenchoidea</taxon>
        <taxon>Heteroderidae</taxon>
        <taxon>Heteroderinae</taxon>
        <taxon>Globodera</taxon>
    </lineage>
</organism>
<evidence type="ECO:0000313" key="5">
    <source>
        <dbReference type="WBParaSite" id="Gr19_v10_g7732.t1"/>
    </source>
</evidence>
<dbReference type="GO" id="GO:0003723">
    <property type="term" value="F:RNA binding"/>
    <property type="evidence" value="ECO:0007669"/>
    <property type="project" value="UniProtKB-UniRule"/>
</dbReference>
<evidence type="ECO:0000256" key="2">
    <source>
        <dbReference type="SAM" id="MobiDB-lite"/>
    </source>
</evidence>
<dbReference type="PROSITE" id="PS50102">
    <property type="entry name" value="RRM"/>
    <property type="match status" value="1"/>
</dbReference>
<protein>
    <submittedName>
        <fullName evidence="5">RRM domain-containing protein</fullName>
    </submittedName>
</protein>
<dbReference type="Gene3D" id="3.30.70.330">
    <property type="match status" value="1"/>
</dbReference>
<sequence>MTVNVLHVGGLRVRNGKRVGLKEVVFAFNHAAQPADRPESVQAAKRAQERLHKSWIFEKFIGVDFGLKPKYPQFISNRTQPSPLVANLFVSPNSTETTESAEDEAESSLTSKPQLQEIFIVKMPMGVTRHFRPGTYEPDGKNNLLISNNREEDEDEREVVRERLSESPVLVITGLETSWGRALTRFDLIQLFSCYGDVIDCGVFLRRRIPTALDGTPVPPPRPFALVQLNNAEQATRAMNSLDYTWQMGRFIKVTYARERSILVTNSSIKLKYRSKILPKE</sequence>
<dbReference type="InterPro" id="IPR012677">
    <property type="entry name" value="Nucleotide-bd_a/b_plait_sf"/>
</dbReference>
<name>A0A914I5M2_GLORO</name>
<dbReference type="SUPFAM" id="SSF54928">
    <property type="entry name" value="RNA-binding domain, RBD"/>
    <property type="match status" value="1"/>
</dbReference>
<evidence type="ECO:0000259" key="3">
    <source>
        <dbReference type="PROSITE" id="PS50102"/>
    </source>
</evidence>
<dbReference type="AlphaFoldDB" id="A0A914I5M2"/>
<dbReference type="Proteomes" id="UP000887572">
    <property type="component" value="Unplaced"/>
</dbReference>
<dbReference type="InterPro" id="IPR035979">
    <property type="entry name" value="RBD_domain_sf"/>
</dbReference>
<dbReference type="WBParaSite" id="Gr19_v10_g7732.t1">
    <property type="protein sequence ID" value="Gr19_v10_g7732.t1"/>
    <property type="gene ID" value="Gr19_v10_g7732"/>
</dbReference>
<evidence type="ECO:0000256" key="1">
    <source>
        <dbReference type="PROSITE-ProRule" id="PRU00176"/>
    </source>
</evidence>
<reference evidence="5" key="1">
    <citation type="submission" date="2022-11" db="UniProtKB">
        <authorList>
            <consortium name="WormBaseParasite"/>
        </authorList>
    </citation>
    <scope>IDENTIFICATION</scope>
</reference>
<feature type="region of interest" description="Disordered" evidence="2">
    <location>
        <begin position="131"/>
        <end position="156"/>
    </location>
</feature>
<feature type="domain" description="RRM" evidence="3">
    <location>
        <begin position="168"/>
        <end position="259"/>
    </location>
</feature>
<keyword evidence="1" id="KW-0694">RNA-binding</keyword>